<evidence type="ECO:0000313" key="1">
    <source>
        <dbReference type="EMBL" id="MPC33075.1"/>
    </source>
</evidence>
<gene>
    <name evidence="1" type="ORF">E2C01_026415</name>
</gene>
<dbReference type="AlphaFoldDB" id="A0A5B7EI35"/>
<proteinExistence type="predicted"/>
<keyword evidence="2" id="KW-1185">Reference proteome</keyword>
<accession>A0A5B7EI35</accession>
<protein>
    <submittedName>
        <fullName evidence="1">Uncharacterized protein</fullName>
    </submittedName>
</protein>
<name>A0A5B7EI35_PORTR</name>
<comment type="caution">
    <text evidence="1">The sequence shown here is derived from an EMBL/GenBank/DDBJ whole genome shotgun (WGS) entry which is preliminary data.</text>
</comment>
<dbReference type="Proteomes" id="UP000324222">
    <property type="component" value="Unassembled WGS sequence"/>
</dbReference>
<reference evidence="1 2" key="1">
    <citation type="submission" date="2019-05" db="EMBL/GenBank/DDBJ databases">
        <title>Another draft genome of Portunus trituberculatus and its Hox gene families provides insights of decapod evolution.</title>
        <authorList>
            <person name="Jeong J.-H."/>
            <person name="Song I."/>
            <person name="Kim S."/>
            <person name="Choi T."/>
            <person name="Kim D."/>
            <person name="Ryu S."/>
            <person name="Kim W."/>
        </authorList>
    </citation>
    <scope>NUCLEOTIDE SEQUENCE [LARGE SCALE GENOMIC DNA]</scope>
    <source>
        <tissue evidence="1">Muscle</tissue>
    </source>
</reference>
<sequence length="70" mass="7518">MKPPRGDGTMKSGLYNQTRICDVPLSPFPHSSLLDAQQKSLYLPPATATCPTCPGRAHCSTRGLACTNQE</sequence>
<evidence type="ECO:0000313" key="2">
    <source>
        <dbReference type="Proteomes" id="UP000324222"/>
    </source>
</evidence>
<organism evidence="1 2">
    <name type="scientific">Portunus trituberculatus</name>
    <name type="common">Swimming crab</name>
    <name type="synonym">Neptunus trituberculatus</name>
    <dbReference type="NCBI Taxonomy" id="210409"/>
    <lineage>
        <taxon>Eukaryota</taxon>
        <taxon>Metazoa</taxon>
        <taxon>Ecdysozoa</taxon>
        <taxon>Arthropoda</taxon>
        <taxon>Crustacea</taxon>
        <taxon>Multicrustacea</taxon>
        <taxon>Malacostraca</taxon>
        <taxon>Eumalacostraca</taxon>
        <taxon>Eucarida</taxon>
        <taxon>Decapoda</taxon>
        <taxon>Pleocyemata</taxon>
        <taxon>Brachyura</taxon>
        <taxon>Eubrachyura</taxon>
        <taxon>Portunoidea</taxon>
        <taxon>Portunidae</taxon>
        <taxon>Portuninae</taxon>
        <taxon>Portunus</taxon>
    </lineage>
</organism>
<dbReference type="EMBL" id="VSRR010002754">
    <property type="protein sequence ID" value="MPC33075.1"/>
    <property type="molecule type" value="Genomic_DNA"/>
</dbReference>